<protein>
    <recommendedName>
        <fullName evidence="5">Pentapeptide repeat-containing protein</fullName>
    </recommendedName>
</protein>
<feature type="transmembrane region" description="Helical" evidence="2">
    <location>
        <begin position="31"/>
        <end position="54"/>
    </location>
</feature>
<sequence length="465" mass="49879">MLERSRRRWTSARARSAAVLRRPPAGQPLAALPWMLAAAAAAAGTIWITTAWLLGTADAAHPGTDRARVRVEAVRTGLAAGAGAGAAIALLLAFRRQAHQEYDTAERRVTELYNAAAEQLGSDKAPVRLTALYTLERLANTNAAHRQTIVNIICSYLRMPYTPPLSLPNQEAHQRTAVRRYHAARTRSVAAPEPPLAADPHEERQVRLTAQRILHAHLQPAAVVPWTGLSLDLTGATLINFTLSNCTLNTADFSGATFAEGASFTLVTFSGDADFTRATFLPFPGPAQFTLATFAKGAAFGGTTFARNADFQRATFSEGAGFDRATFSGNAGFSGVTFSRNVGADKPASFTYVIEGVDGGRITSSGDAFFYEATFSDTADFSGVTFSGEAWFYQATFSRDANFSQVTFSRTARFDEAVFEAEPTMAGAKVADAARLDHVLPPEWRIEPVHGGGEIVPKPNSQVQA</sequence>
<dbReference type="Proteomes" id="UP001501509">
    <property type="component" value="Unassembled WGS sequence"/>
</dbReference>
<feature type="region of interest" description="Disordered" evidence="1">
    <location>
        <begin position="181"/>
        <end position="200"/>
    </location>
</feature>
<organism evidence="3 4">
    <name type="scientific">Actinomadura fulvescens</name>
    <dbReference type="NCBI Taxonomy" id="46160"/>
    <lineage>
        <taxon>Bacteria</taxon>
        <taxon>Bacillati</taxon>
        <taxon>Actinomycetota</taxon>
        <taxon>Actinomycetes</taxon>
        <taxon>Streptosporangiales</taxon>
        <taxon>Thermomonosporaceae</taxon>
        <taxon>Actinomadura</taxon>
    </lineage>
</organism>
<dbReference type="RefSeq" id="WP_344547309.1">
    <property type="nucleotide sequence ID" value="NZ_BAAATD010000013.1"/>
</dbReference>
<feature type="transmembrane region" description="Helical" evidence="2">
    <location>
        <begin position="74"/>
        <end position="94"/>
    </location>
</feature>
<dbReference type="InterPro" id="IPR001646">
    <property type="entry name" value="5peptide_repeat"/>
</dbReference>
<dbReference type="EMBL" id="BAAATD010000013">
    <property type="protein sequence ID" value="GAA2627432.1"/>
    <property type="molecule type" value="Genomic_DNA"/>
</dbReference>
<keyword evidence="2" id="KW-0472">Membrane</keyword>
<name>A0ABP6CXE3_9ACTN</name>
<dbReference type="Pfam" id="PF13576">
    <property type="entry name" value="Pentapeptide_3"/>
    <property type="match status" value="3"/>
</dbReference>
<evidence type="ECO:0000313" key="3">
    <source>
        <dbReference type="EMBL" id="GAA2627432.1"/>
    </source>
</evidence>
<evidence type="ECO:0000256" key="1">
    <source>
        <dbReference type="SAM" id="MobiDB-lite"/>
    </source>
</evidence>
<keyword evidence="2" id="KW-0812">Transmembrane</keyword>
<keyword evidence="4" id="KW-1185">Reference proteome</keyword>
<accession>A0ABP6CXE3</accession>
<keyword evidence="2" id="KW-1133">Transmembrane helix</keyword>
<proteinExistence type="predicted"/>
<evidence type="ECO:0000313" key="4">
    <source>
        <dbReference type="Proteomes" id="UP001501509"/>
    </source>
</evidence>
<evidence type="ECO:0008006" key="5">
    <source>
        <dbReference type="Google" id="ProtNLM"/>
    </source>
</evidence>
<comment type="caution">
    <text evidence="3">The sequence shown here is derived from an EMBL/GenBank/DDBJ whole genome shotgun (WGS) entry which is preliminary data.</text>
</comment>
<gene>
    <name evidence="3" type="ORF">GCM10010411_75690</name>
</gene>
<dbReference type="Gene3D" id="2.160.20.80">
    <property type="entry name" value="E3 ubiquitin-protein ligase SopA"/>
    <property type="match status" value="1"/>
</dbReference>
<evidence type="ECO:0000256" key="2">
    <source>
        <dbReference type="SAM" id="Phobius"/>
    </source>
</evidence>
<dbReference type="SUPFAM" id="SSF141571">
    <property type="entry name" value="Pentapeptide repeat-like"/>
    <property type="match status" value="1"/>
</dbReference>
<reference evidence="4" key="1">
    <citation type="journal article" date="2019" name="Int. J. Syst. Evol. Microbiol.">
        <title>The Global Catalogue of Microorganisms (GCM) 10K type strain sequencing project: providing services to taxonomists for standard genome sequencing and annotation.</title>
        <authorList>
            <consortium name="The Broad Institute Genomics Platform"/>
            <consortium name="The Broad Institute Genome Sequencing Center for Infectious Disease"/>
            <person name="Wu L."/>
            <person name="Ma J."/>
        </authorList>
    </citation>
    <scope>NUCLEOTIDE SEQUENCE [LARGE SCALE GENOMIC DNA]</scope>
    <source>
        <strain evidence="4">JCM 6833</strain>
    </source>
</reference>